<dbReference type="Proteomes" id="UP001381174">
    <property type="component" value="Unassembled WGS sequence"/>
</dbReference>
<dbReference type="RefSeq" id="WP_336808724.1">
    <property type="nucleotide sequence ID" value="NZ_JBBBNY010000015.1"/>
</dbReference>
<evidence type="ECO:0000313" key="2">
    <source>
        <dbReference type="Proteomes" id="UP001381174"/>
    </source>
</evidence>
<reference evidence="1 2" key="1">
    <citation type="journal article" date="2014" name="Int. J. Syst. Evol. Microbiol.">
        <title>Fulvimonas yonginensis sp. nov., isolated from greenhouse soil, and emended description of the genus Fulvimonas.</title>
        <authorList>
            <person name="Ahn J.H."/>
            <person name="Kim S.J."/>
            <person name="Weon H.Y."/>
            <person name="Hong S.B."/>
            <person name="Seok S.J."/>
            <person name="Kwon S.W."/>
        </authorList>
    </citation>
    <scope>NUCLEOTIDE SEQUENCE [LARGE SCALE GENOMIC DNA]</scope>
    <source>
        <strain evidence="1 2">KACC 16952</strain>
    </source>
</reference>
<comment type="caution">
    <text evidence="1">The sequence shown here is derived from an EMBL/GenBank/DDBJ whole genome shotgun (WGS) entry which is preliminary data.</text>
</comment>
<sequence length="64" mass="7069">MTPLDKPLKRELRIGEVAYTLVLDPQGLKLTEKGHRRGVELRWEDLISGNAALATALQASLEAD</sequence>
<protein>
    <submittedName>
        <fullName evidence="1">Uncharacterized protein</fullName>
    </submittedName>
</protein>
<proteinExistence type="predicted"/>
<accession>A0ABU8JEU0</accession>
<organism evidence="1 2">
    <name type="scientific">Fulvimonas yonginensis</name>
    <dbReference type="NCBI Taxonomy" id="1495200"/>
    <lineage>
        <taxon>Bacteria</taxon>
        <taxon>Pseudomonadati</taxon>
        <taxon>Pseudomonadota</taxon>
        <taxon>Gammaproteobacteria</taxon>
        <taxon>Lysobacterales</taxon>
        <taxon>Rhodanobacteraceae</taxon>
        <taxon>Fulvimonas</taxon>
    </lineage>
</organism>
<keyword evidence="2" id="KW-1185">Reference proteome</keyword>
<evidence type="ECO:0000313" key="1">
    <source>
        <dbReference type="EMBL" id="MEI7038080.1"/>
    </source>
</evidence>
<name>A0ABU8JEU0_9GAMM</name>
<gene>
    <name evidence="1" type="ORF">WAT24_15050</name>
</gene>
<dbReference type="EMBL" id="JBBBNY010000015">
    <property type="protein sequence ID" value="MEI7038080.1"/>
    <property type="molecule type" value="Genomic_DNA"/>
</dbReference>